<comment type="caution">
    <text evidence="3">The sequence shown here is derived from an EMBL/GenBank/DDBJ whole genome shotgun (WGS) entry which is preliminary data.</text>
</comment>
<keyword evidence="2" id="KW-0472">Membrane</keyword>
<feature type="region of interest" description="Disordered" evidence="1">
    <location>
        <begin position="1"/>
        <end position="21"/>
    </location>
</feature>
<name>A0A9Q4GZ67_9STAP</name>
<gene>
    <name evidence="3" type="ORF">NW112_02930</name>
</gene>
<evidence type="ECO:0000256" key="2">
    <source>
        <dbReference type="SAM" id="Phobius"/>
    </source>
</evidence>
<evidence type="ECO:0008006" key="5">
    <source>
        <dbReference type="Google" id="ProtNLM"/>
    </source>
</evidence>
<keyword evidence="2" id="KW-1133">Transmembrane helix</keyword>
<feature type="compositionally biased region" description="Polar residues" evidence="1">
    <location>
        <begin position="97"/>
        <end position="106"/>
    </location>
</feature>
<proteinExistence type="predicted"/>
<reference evidence="3" key="1">
    <citation type="journal article" date="2022" name="Int. J. Mol. Sci.">
        <title>Phenotypic and genotypic virulence characterisation of Staphylococcus pettenkoferi strains isolated from human bloodstream and diabetic foot infections.</title>
        <authorList>
            <person name="Magnan C."/>
        </authorList>
    </citation>
    <scope>NUCLEOTIDE SEQUENCE</scope>
    <source>
        <strain evidence="3">NSP020P</strain>
    </source>
</reference>
<sequence>MQHYNRDDYERGEQDYTMRPHTSRYQPNNFVFGFVFGTVIGSAIGLFANNKAKKKKQVPQEEVQFDQHLHETTRQEQALAEDQVETIKGRIGHAYNADQTPSSDELSAQQAAIQQESSDHQLSDTSPVGQENILSERETTDSGLENIDESETPSQQELNAQQRAIKEETNDLSDSTTTATQQETTSSSSSDAQHKQGTELNQINSNQEPTAQEREAQQAAIQLEEEEKNDALHQVDKDQHSPAQRLAQASQQKRTQLQEDKTVAQRTDALLASPGIASPRKGFEVPNLLGQSSGSAELARAAKDKKQAMNTNSKVAEQTRQLFAEAPIANPGQSFKVPHLVGKPSTSIQGQSLAKAAKDKQARMKQDTKVATRTEALMTETPITKVAKPYIVPALIAESIDKAPSYAKAVVAYTKAQKAAQKDAKKQGQNKKAQTSQQSTSNKKKSTTTTKAASTSKAKNTKKTSTSSNKSQQTTAKKKTASAQKKSNAKGPKSQSKSSSKKQNVTQPKDAKKSAPQTHSKASFENGHIQHDKAGKSSKQSKNNIASATESSTVDTTKDQQSVPSYNNKSNNTKGKKTKSKIEKRTFDDK</sequence>
<feature type="compositionally biased region" description="Polar residues" evidence="1">
    <location>
        <begin position="123"/>
        <end position="133"/>
    </location>
</feature>
<feature type="compositionally biased region" description="Polar residues" evidence="1">
    <location>
        <begin position="152"/>
        <end position="162"/>
    </location>
</feature>
<feature type="transmembrane region" description="Helical" evidence="2">
    <location>
        <begin position="30"/>
        <end position="48"/>
    </location>
</feature>
<feature type="compositionally biased region" description="Low complexity" evidence="1">
    <location>
        <begin position="430"/>
        <end position="503"/>
    </location>
</feature>
<dbReference type="AlphaFoldDB" id="A0A9Q4GZ67"/>
<feature type="compositionally biased region" description="Low complexity" evidence="1">
    <location>
        <begin position="173"/>
        <end position="191"/>
    </location>
</feature>
<feature type="compositionally biased region" description="Basic and acidic residues" evidence="1">
    <location>
        <begin position="580"/>
        <end position="590"/>
    </location>
</feature>
<feature type="compositionally biased region" description="Polar residues" evidence="1">
    <location>
        <begin position="537"/>
        <end position="566"/>
    </location>
</feature>
<dbReference type="Proteomes" id="UP001081438">
    <property type="component" value="Unassembled WGS sequence"/>
</dbReference>
<accession>A0A9Q4GZ67</accession>
<evidence type="ECO:0000313" key="4">
    <source>
        <dbReference type="Proteomes" id="UP001081438"/>
    </source>
</evidence>
<feature type="region of interest" description="Disordered" evidence="1">
    <location>
        <begin position="417"/>
        <end position="590"/>
    </location>
</feature>
<feature type="region of interest" description="Disordered" evidence="1">
    <location>
        <begin position="95"/>
        <end position="266"/>
    </location>
</feature>
<dbReference type="EMBL" id="JANSKX010000010">
    <property type="protein sequence ID" value="MCY1594190.1"/>
    <property type="molecule type" value="Genomic_DNA"/>
</dbReference>
<evidence type="ECO:0000256" key="1">
    <source>
        <dbReference type="SAM" id="MobiDB-lite"/>
    </source>
</evidence>
<dbReference type="RefSeq" id="WP_268209916.1">
    <property type="nucleotide sequence ID" value="NZ_JANSKK010000007.1"/>
</dbReference>
<feature type="compositionally biased region" description="Basic and acidic residues" evidence="1">
    <location>
        <begin position="229"/>
        <end position="240"/>
    </location>
</feature>
<feature type="compositionally biased region" description="Basic and acidic residues" evidence="1">
    <location>
        <begin position="1"/>
        <end position="18"/>
    </location>
</feature>
<protein>
    <recommendedName>
        <fullName evidence="5">Smooth muscle caldesmon</fullName>
    </recommendedName>
</protein>
<organism evidence="3 4">
    <name type="scientific">Staphylococcus pettenkoferi</name>
    <dbReference type="NCBI Taxonomy" id="170573"/>
    <lineage>
        <taxon>Bacteria</taxon>
        <taxon>Bacillati</taxon>
        <taxon>Bacillota</taxon>
        <taxon>Bacilli</taxon>
        <taxon>Bacillales</taxon>
        <taxon>Staphylococcaceae</taxon>
        <taxon>Staphylococcus</taxon>
    </lineage>
</organism>
<keyword evidence="2" id="KW-0812">Transmembrane</keyword>
<feature type="compositionally biased region" description="Low complexity" evidence="1">
    <location>
        <begin position="107"/>
        <end position="116"/>
    </location>
</feature>
<evidence type="ECO:0000313" key="3">
    <source>
        <dbReference type="EMBL" id="MCY1594190.1"/>
    </source>
</evidence>